<dbReference type="InParanoid" id="M3YM52"/>
<dbReference type="AlphaFoldDB" id="M3YM52"/>
<sequence>MGLAGTFLRDSRLESTGPARGGRRPNNVSQGDVEGESVRLELVSEKQSPCAASGRGGGAGAPRQRGPCPGPGSGPRSAPPPQPSSAPGAAQSDCPCHRFRGTFWERYGEGEGVQAKRKRGEKRWL</sequence>
<reference evidence="2" key="1">
    <citation type="submission" date="2024-06" db="UniProtKB">
        <authorList>
            <consortium name="Ensembl"/>
        </authorList>
    </citation>
    <scope>IDENTIFICATION</scope>
</reference>
<dbReference type="Ensembl" id="ENSMPUT00000012610.1">
    <property type="protein sequence ID" value="ENSMPUP00000012409.1"/>
    <property type="gene ID" value="ENSMPUG00000012503.1"/>
</dbReference>
<dbReference type="EMBL" id="AEYP01006019">
    <property type="status" value="NOT_ANNOTATED_CDS"/>
    <property type="molecule type" value="Genomic_DNA"/>
</dbReference>
<proteinExistence type="predicted"/>
<evidence type="ECO:0000256" key="1">
    <source>
        <dbReference type="SAM" id="MobiDB-lite"/>
    </source>
</evidence>
<organism evidence="2">
    <name type="scientific">Mustela putorius furo</name>
    <name type="common">European domestic ferret</name>
    <name type="synonym">Mustela furo</name>
    <dbReference type="NCBI Taxonomy" id="9669"/>
    <lineage>
        <taxon>Eukaryota</taxon>
        <taxon>Metazoa</taxon>
        <taxon>Chordata</taxon>
        <taxon>Craniata</taxon>
        <taxon>Vertebrata</taxon>
        <taxon>Euteleostomi</taxon>
        <taxon>Mammalia</taxon>
        <taxon>Eutheria</taxon>
        <taxon>Laurasiatheria</taxon>
        <taxon>Carnivora</taxon>
        <taxon>Caniformia</taxon>
        <taxon>Musteloidea</taxon>
        <taxon>Mustelidae</taxon>
        <taxon>Mustelinae</taxon>
        <taxon>Mustela</taxon>
    </lineage>
</organism>
<protein>
    <submittedName>
        <fullName evidence="2">Uncharacterized protein</fullName>
    </submittedName>
</protein>
<dbReference type="EMBL" id="AEYP01006020">
    <property type="status" value="NOT_ANNOTATED_CDS"/>
    <property type="molecule type" value="Genomic_DNA"/>
</dbReference>
<feature type="compositionally biased region" description="Pro residues" evidence="1">
    <location>
        <begin position="68"/>
        <end position="84"/>
    </location>
</feature>
<accession>M3YM52</accession>
<dbReference type="HOGENOM" id="CLU_1991912_0_0_1"/>
<evidence type="ECO:0000313" key="2">
    <source>
        <dbReference type="Ensembl" id="ENSMPUP00000012409.1"/>
    </source>
</evidence>
<feature type="region of interest" description="Disordered" evidence="1">
    <location>
        <begin position="1"/>
        <end position="95"/>
    </location>
</feature>
<name>M3YM52_MUSPF</name>